<dbReference type="SUPFAM" id="SSF55154">
    <property type="entry name" value="CYTH-like phosphatases"/>
    <property type="match status" value="1"/>
</dbReference>
<evidence type="ECO:0000313" key="3">
    <source>
        <dbReference type="Proteomes" id="UP000034207"/>
    </source>
</evidence>
<name>A0A0G0LUT1_UNCC2</name>
<dbReference type="InterPro" id="IPR023577">
    <property type="entry name" value="CYTH_domain"/>
</dbReference>
<evidence type="ECO:0000259" key="1">
    <source>
        <dbReference type="PROSITE" id="PS51707"/>
    </source>
</evidence>
<organism evidence="2 3">
    <name type="scientific">candidate division CPR2 bacterium GW2011_GWC2_39_10</name>
    <dbReference type="NCBI Taxonomy" id="1618345"/>
    <lineage>
        <taxon>Bacteria</taxon>
        <taxon>Bacteria division CPR2</taxon>
    </lineage>
</organism>
<gene>
    <name evidence="2" type="ORF">UT18_C0007G0043</name>
</gene>
<dbReference type="Pfam" id="PF01928">
    <property type="entry name" value="CYTH"/>
    <property type="match status" value="1"/>
</dbReference>
<evidence type="ECO:0000313" key="2">
    <source>
        <dbReference type="EMBL" id="KKQ94787.1"/>
    </source>
</evidence>
<accession>A0A0G0LUT1</accession>
<dbReference type="AlphaFoldDB" id="A0A0G0LUT1"/>
<feature type="domain" description="CYTH" evidence="1">
    <location>
        <begin position="2"/>
        <end position="173"/>
    </location>
</feature>
<comment type="caution">
    <text evidence="2">The sequence shown here is derived from an EMBL/GenBank/DDBJ whole genome shotgun (WGS) entry which is preliminary data.</text>
</comment>
<dbReference type="EMBL" id="LBVV01000007">
    <property type="protein sequence ID" value="KKQ94787.1"/>
    <property type="molecule type" value="Genomic_DNA"/>
</dbReference>
<sequence length="196" mass="23191">MDQEFEVKFLEINPKEVEQKLVKLGAKKVFDKVFRVRIFDYPDLRLHNDAAWFRVRDEGDKITMAFKKRLGIDTTGKANDLGMQEHEVEVNDFETACNIMFSLGLIQKFYEEKRRIRYLLDNLEFDIDHCPGIKPFLEIEAPSWEKVDKAISLLDLDPKDKKVCSAYQIYETHGINMLEYEEFRFDSLVKRKKKIG</sequence>
<dbReference type="STRING" id="1618345.UT18_C0007G0043"/>
<dbReference type="PROSITE" id="PS51707">
    <property type="entry name" value="CYTH"/>
    <property type="match status" value="1"/>
</dbReference>
<protein>
    <recommendedName>
        <fullName evidence="1">CYTH domain-containing protein</fullName>
    </recommendedName>
</protein>
<dbReference type="InterPro" id="IPR033469">
    <property type="entry name" value="CYTH-like_dom_sf"/>
</dbReference>
<proteinExistence type="predicted"/>
<reference evidence="2 3" key="1">
    <citation type="journal article" date="2015" name="Nature">
        <title>rRNA introns, odd ribosomes, and small enigmatic genomes across a large radiation of phyla.</title>
        <authorList>
            <person name="Brown C.T."/>
            <person name="Hug L.A."/>
            <person name="Thomas B.C."/>
            <person name="Sharon I."/>
            <person name="Castelle C.J."/>
            <person name="Singh A."/>
            <person name="Wilkins M.J."/>
            <person name="Williams K.H."/>
            <person name="Banfield J.F."/>
        </authorList>
    </citation>
    <scope>NUCLEOTIDE SEQUENCE [LARGE SCALE GENOMIC DNA]</scope>
</reference>
<dbReference type="Gene3D" id="2.40.320.10">
    <property type="entry name" value="Hypothetical Protein Pfu-838710-001"/>
    <property type="match status" value="1"/>
</dbReference>
<dbReference type="Proteomes" id="UP000034207">
    <property type="component" value="Unassembled WGS sequence"/>
</dbReference>